<gene>
    <name evidence="4" type="primary">fliE</name>
    <name evidence="5" type="ORF">AVDCRST_MAG08-3537</name>
</gene>
<dbReference type="PANTHER" id="PTHR34653">
    <property type="match status" value="1"/>
</dbReference>
<comment type="similarity">
    <text evidence="2 4">Belongs to the FliE family.</text>
</comment>
<evidence type="ECO:0000256" key="4">
    <source>
        <dbReference type="HAMAP-Rule" id="MF_00724"/>
    </source>
</evidence>
<dbReference type="GO" id="GO:0009425">
    <property type="term" value="C:bacterial-type flagellum basal body"/>
    <property type="evidence" value="ECO:0007669"/>
    <property type="project" value="UniProtKB-SubCell"/>
</dbReference>
<reference evidence="5" key="1">
    <citation type="submission" date="2020-02" db="EMBL/GenBank/DDBJ databases">
        <authorList>
            <person name="Meier V. D."/>
        </authorList>
    </citation>
    <scope>NUCLEOTIDE SEQUENCE</scope>
    <source>
        <strain evidence="5">AVDCRST_MAG08</strain>
    </source>
</reference>
<evidence type="ECO:0000313" key="5">
    <source>
        <dbReference type="EMBL" id="CAA9277486.1"/>
    </source>
</evidence>
<dbReference type="HAMAP" id="MF_00724">
    <property type="entry name" value="FliE"/>
    <property type="match status" value="1"/>
</dbReference>
<evidence type="ECO:0000256" key="1">
    <source>
        <dbReference type="ARBA" id="ARBA00004117"/>
    </source>
</evidence>
<dbReference type="PANTHER" id="PTHR34653:SF1">
    <property type="entry name" value="FLAGELLAR HOOK-BASAL BODY COMPLEX PROTEIN FLIE"/>
    <property type="match status" value="1"/>
</dbReference>
<dbReference type="Pfam" id="PF02049">
    <property type="entry name" value="FliE"/>
    <property type="match status" value="1"/>
</dbReference>
<dbReference type="GO" id="GO:0003774">
    <property type="term" value="F:cytoskeletal motor activity"/>
    <property type="evidence" value="ECO:0007669"/>
    <property type="project" value="InterPro"/>
</dbReference>
<sequence length="103" mass="10108">MTPLRAVNPAQVAAAYRTGGAAEAASAVAVPGGGFGAALQRAVEGAVEAGHAADAGGVRALSGHGGVSEVVLALSKAELALQTAVAVRDRVVSAYQDVMRMPI</sequence>
<accession>A0A6J4JI99</accession>
<dbReference type="PRINTS" id="PR01006">
    <property type="entry name" value="FLGHOOKFLIE"/>
</dbReference>
<dbReference type="AlphaFoldDB" id="A0A6J4JI99"/>
<dbReference type="GO" id="GO:0071973">
    <property type="term" value="P:bacterial-type flagellum-dependent cell motility"/>
    <property type="evidence" value="ECO:0007669"/>
    <property type="project" value="InterPro"/>
</dbReference>
<keyword evidence="3 4" id="KW-0975">Bacterial flagellum</keyword>
<organism evidence="5">
    <name type="scientific">uncultured Acetobacteraceae bacterium</name>
    <dbReference type="NCBI Taxonomy" id="169975"/>
    <lineage>
        <taxon>Bacteria</taxon>
        <taxon>Pseudomonadati</taxon>
        <taxon>Pseudomonadota</taxon>
        <taxon>Alphaproteobacteria</taxon>
        <taxon>Acetobacterales</taxon>
        <taxon>Acetobacteraceae</taxon>
        <taxon>environmental samples</taxon>
    </lineage>
</organism>
<name>A0A6J4JI99_9PROT</name>
<comment type="subcellular location">
    <subcellularLocation>
        <location evidence="1 4">Bacterial flagellum basal body</location>
    </subcellularLocation>
</comment>
<protein>
    <recommendedName>
        <fullName evidence="4">Flagellar hook-basal body complex protein FliE</fullName>
    </recommendedName>
</protein>
<proteinExistence type="inferred from homology"/>
<evidence type="ECO:0000256" key="3">
    <source>
        <dbReference type="ARBA" id="ARBA00023143"/>
    </source>
</evidence>
<dbReference type="InterPro" id="IPR001624">
    <property type="entry name" value="FliE"/>
</dbReference>
<evidence type="ECO:0000256" key="2">
    <source>
        <dbReference type="ARBA" id="ARBA00009272"/>
    </source>
</evidence>
<dbReference type="GO" id="GO:0005198">
    <property type="term" value="F:structural molecule activity"/>
    <property type="evidence" value="ECO:0007669"/>
    <property type="project" value="InterPro"/>
</dbReference>
<dbReference type="EMBL" id="CADCTG010000267">
    <property type="protein sequence ID" value="CAA9277486.1"/>
    <property type="molecule type" value="Genomic_DNA"/>
</dbReference>